<evidence type="ECO:0000259" key="1">
    <source>
        <dbReference type="PROSITE" id="PS50172"/>
    </source>
</evidence>
<dbReference type="InterPro" id="IPR001357">
    <property type="entry name" value="BRCT_dom"/>
</dbReference>
<evidence type="ECO:0000313" key="2">
    <source>
        <dbReference type="EMBL" id="GLR13284.1"/>
    </source>
</evidence>
<protein>
    <recommendedName>
        <fullName evidence="1">BRCT domain-containing protein</fullName>
    </recommendedName>
</protein>
<dbReference type="InterPro" id="IPR036420">
    <property type="entry name" value="BRCT_dom_sf"/>
</dbReference>
<dbReference type="PROSITE" id="PS50172">
    <property type="entry name" value="BRCT"/>
    <property type="match status" value="1"/>
</dbReference>
<keyword evidence="3" id="KW-1185">Reference proteome</keyword>
<evidence type="ECO:0000313" key="3">
    <source>
        <dbReference type="Proteomes" id="UP001156706"/>
    </source>
</evidence>
<dbReference type="Proteomes" id="UP001156706">
    <property type="component" value="Unassembled WGS sequence"/>
</dbReference>
<organism evidence="2 3">
    <name type="scientific">Chitinimonas prasina</name>
    <dbReference type="NCBI Taxonomy" id="1434937"/>
    <lineage>
        <taxon>Bacteria</taxon>
        <taxon>Pseudomonadati</taxon>
        <taxon>Pseudomonadota</taxon>
        <taxon>Betaproteobacteria</taxon>
        <taxon>Neisseriales</taxon>
        <taxon>Chitinibacteraceae</taxon>
        <taxon>Chitinimonas</taxon>
    </lineage>
</organism>
<dbReference type="Gene3D" id="3.40.50.10190">
    <property type="entry name" value="BRCT domain"/>
    <property type="match status" value="1"/>
</dbReference>
<dbReference type="EMBL" id="BSOG01000002">
    <property type="protein sequence ID" value="GLR13284.1"/>
    <property type="molecule type" value="Genomic_DNA"/>
</dbReference>
<proteinExistence type="predicted"/>
<dbReference type="CDD" id="cd17748">
    <property type="entry name" value="BRCT_DNA_ligase_like"/>
    <property type="match status" value="1"/>
</dbReference>
<comment type="caution">
    <text evidence="2">The sequence shown here is derived from an EMBL/GenBank/DDBJ whole genome shotgun (WGS) entry which is preliminary data.</text>
</comment>
<feature type="domain" description="BRCT" evidence="1">
    <location>
        <begin position="117"/>
        <end position="203"/>
    </location>
</feature>
<dbReference type="RefSeq" id="WP_284196391.1">
    <property type="nucleotide sequence ID" value="NZ_BSOG01000002.1"/>
</dbReference>
<sequence>MAYEGKDFAACSAIDRRSMQKAAEQLLGVATGLIADSSINDKEILFLQTWLFDHPELCHRWPGRPIADRIRAILSDGIITDAERTDMLELLRGICGYQFDETGTGEPSVAAIPYDDDPSVWIEGYTFCLTGRFLFGNRADCERAVLSRGGFIADSVTTKLDYLVVGSMVEPTWANTTYGRKIEKALDYNDKGHGIAIVPEKDWHAALFL</sequence>
<reference evidence="3" key="1">
    <citation type="journal article" date="2019" name="Int. J. Syst. Evol. Microbiol.">
        <title>The Global Catalogue of Microorganisms (GCM) 10K type strain sequencing project: providing services to taxonomists for standard genome sequencing and annotation.</title>
        <authorList>
            <consortium name="The Broad Institute Genomics Platform"/>
            <consortium name="The Broad Institute Genome Sequencing Center for Infectious Disease"/>
            <person name="Wu L."/>
            <person name="Ma J."/>
        </authorList>
    </citation>
    <scope>NUCLEOTIDE SEQUENCE [LARGE SCALE GENOMIC DNA]</scope>
    <source>
        <strain evidence="3">NBRC 110044</strain>
    </source>
</reference>
<name>A0ABQ5YEW9_9NEIS</name>
<gene>
    <name evidence="2" type="ORF">GCM10007907_20740</name>
</gene>
<accession>A0ABQ5YEW9</accession>
<dbReference type="SUPFAM" id="SSF52113">
    <property type="entry name" value="BRCT domain"/>
    <property type="match status" value="1"/>
</dbReference>